<dbReference type="Proteomes" id="UP001155660">
    <property type="component" value="Chromosome B6"/>
</dbReference>
<accession>A0A9Q9WDK9</accession>
<sequence>MHNQQSRGEVSRHTWHRQESDESSESVNEDMEAARTFPRSSTFPTTSHQAGAAQQSGSQRHYGRTSDPVSGSFRAQRTPRMPMGGWSEENQMSRHHDPVPEEGSEDELPPHIHKVT</sequence>
<dbReference type="KEGG" id="ccar:122137646"/>
<dbReference type="GeneID" id="122137646"/>
<feature type="compositionally biased region" description="Basic and acidic residues" evidence="1">
    <location>
        <begin position="9"/>
        <end position="20"/>
    </location>
</feature>
<protein>
    <submittedName>
        <fullName evidence="2">Autophagy-related protein 9A-like</fullName>
    </submittedName>
</protein>
<feature type="region of interest" description="Disordered" evidence="1">
    <location>
        <begin position="1"/>
        <end position="116"/>
    </location>
</feature>
<dbReference type="OrthoDB" id="2020634at2759"/>
<gene>
    <name evidence="2" type="primary">LOC122137646</name>
</gene>
<dbReference type="AlphaFoldDB" id="A0A9Q9WDK9"/>
<evidence type="ECO:0000313" key="2">
    <source>
        <dbReference type="RefSeq" id="XP_042581443.1"/>
    </source>
</evidence>
<evidence type="ECO:0000256" key="1">
    <source>
        <dbReference type="SAM" id="MobiDB-lite"/>
    </source>
</evidence>
<name>A0A9Q9WDK9_CYPCA</name>
<dbReference type="RefSeq" id="XP_042581443.1">
    <property type="nucleotide sequence ID" value="XM_042725509.1"/>
</dbReference>
<organism evidence="2">
    <name type="scientific">Cyprinus carpio</name>
    <name type="common">Common carp</name>
    <dbReference type="NCBI Taxonomy" id="7962"/>
    <lineage>
        <taxon>Eukaryota</taxon>
        <taxon>Metazoa</taxon>
        <taxon>Chordata</taxon>
        <taxon>Craniata</taxon>
        <taxon>Vertebrata</taxon>
        <taxon>Euteleostomi</taxon>
        <taxon>Actinopterygii</taxon>
        <taxon>Neopterygii</taxon>
        <taxon>Teleostei</taxon>
        <taxon>Ostariophysi</taxon>
        <taxon>Cypriniformes</taxon>
        <taxon>Cyprinidae</taxon>
        <taxon>Cyprininae</taxon>
        <taxon>Cyprinus</taxon>
    </lineage>
</organism>
<feature type="compositionally biased region" description="Low complexity" evidence="1">
    <location>
        <begin position="35"/>
        <end position="59"/>
    </location>
</feature>
<reference evidence="2" key="1">
    <citation type="submission" date="2025-08" db="UniProtKB">
        <authorList>
            <consortium name="RefSeq"/>
        </authorList>
    </citation>
    <scope>IDENTIFICATION</scope>
    <source>
        <tissue evidence="2">Muscle</tissue>
    </source>
</reference>
<proteinExistence type="predicted"/>
<feature type="compositionally biased region" description="Acidic residues" evidence="1">
    <location>
        <begin position="21"/>
        <end position="31"/>
    </location>
</feature>